<evidence type="ECO:0000256" key="9">
    <source>
        <dbReference type="ARBA" id="ARBA00023136"/>
    </source>
</evidence>
<gene>
    <name evidence="11" type="ORF">DXX93_19060</name>
</gene>
<dbReference type="GO" id="GO:0005886">
    <property type="term" value="C:plasma membrane"/>
    <property type="evidence" value="ECO:0007669"/>
    <property type="project" value="UniProtKB-SubCell"/>
</dbReference>
<dbReference type="Pfam" id="PF01203">
    <property type="entry name" value="T2SSN"/>
    <property type="match status" value="1"/>
</dbReference>
<dbReference type="GO" id="GO:0015628">
    <property type="term" value="P:protein secretion by the type II secretion system"/>
    <property type="evidence" value="ECO:0007669"/>
    <property type="project" value="InterPro"/>
</dbReference>
<evidence type="ECO:0000256" key="3">
    <source>
        <dbReference type="ARBA" id="ARBA00021563"/>
    </source>
</evidence>
<keyword evidence="7" id="KW-0812">Transmembrane</keyword>
<evidence type="ECO:0000256" key="1">
    <source>
        <dbReference type="ARBA" id="ARBA00004533"/>
    </source>
</evidence>
<dbReference type="OrthoDB" id="6118198at2"/>
<evidence type="ECO:0000256" key="4">
    <source>
        <dbReference type="ARBA" id="ARBA00022448"/>
    </source>
</evidence>
<reference evidence="11 12" key="1">
    <citation type="submission" date="2018-08" db="EMBL/GenBank/DDBJ databases">
        <title>Thalassotalea euphylliae genome.</title>
        <authorList>
            <person name="Summers S."/>
            <person name="Rice S.A."/>
            <person name="Freckelton M.L."/>
            <person name="Nedved B.T."/>
            <person name="Hadfield M.G."/>
        </authorList>
    </citation>
    <scope>NUCLEOTIDE SEQUENCE [LARGE SCALE GENOMIC DNA]</scope>
    <source>
        <strain evidence="11 12">H1</strain>
    </source>
</reference>
<dbReference type="Proteomes" id="UP000256478">
    <property type="component" value="Unassembled WGS sequence"/>
</dbReference>
<proteinExistence type="inferred from homology"/>
<keyword evidence="6" id="KW-0997">Cell inner membrane</keyword>
<evidence type="ECO:0000256" key="10">
    <source>
        <dbReference type="ARBA" id="ARBA00030772"/>
    </source>
</evidence>
<evidence type="ECO:0000256" key="5">
    <source>
        <dbReference type="ARBA" id="ARBA00022475"/>
    </source>
</evidence>
<dbReference type="InterPro" id="IPR022792">
    <property type="entry name" value="T2SS_protein-GspN"/>
</dbReference>
<evidence type="ECO:0000256" key="6">
    <source>
        <dbReference type="ARBA" id="ARBA00022519"/>
    </source>
</evidence>
<evidence type="ECO:0000256" key="8">
    <source>
        <dbReference type="ARBA" id="ARBA00022927"/>
    </source>
</evidence>
<organism evidence="11 12">
    <name type="scientific">Thalassotalea euphylliae</name>
    <dbReference type="NCBI Taxonomy" id="1655234"/>
    <lineage>
        <taxon>Bacteria</taxon>
        <taxon>Pseudomonadati</taxon>
        <taxon>Pseudomonadota</taxon>
        <taxon>Gammaproteobacteria</taxon>
        <taxon>Alteromonadales</taxon>
        <taxon>Colwelliaceae</taxon>
        <taxon>Thalassotalea</taxon>
    </lineage>
</organism>
<keyword evidence="4" id="KW-0813">Transport</keyword>
<dbReference type="EMBL" id="QUOU01000001">
    <property type="protein sequence ID" value="REL28458.1"/>
    <property type="molecule type" value="Genomic_DNA"/>
</dbReference>
<dbReference type="GO" id="GO:0015627">
    <property type="term" value="C:type II protein secretion system complex"/>
    <property type="evidence" value="ECO:0007669"/>
    <property type="project" value="InterPro"/>
</dbReference>
<protein>
    <recommendedName>
        <fullName evidence="3">Type II secretion system protein N</fullName>
    </recommendedName>
    <alternativeName>
        <fullName evidence="10">General secretion pathway protein N</fullName>
    </alternativeName>
</protein>
<comment type="similarity">
    <text evidence="2">Belongs to the GSP N family.</text>
</comment>
<evidence type="ECO:0000256" key="2">
    <source>
        <dbReference type="ARBA" id="ARBA00007208"/>
    </source>
</evidence>
<accession>A0A3E0TV38</accession>
<dbReference type="RefSeq" id="WP_116009492.1">
    <property type="nucleotide sequence ID" value="NZ_QUOU01000001.1"/>
</dbReference>
<sequence>MTIKVKIAIAALVVAAYLVFVVALTPAAVVIGHNKLPKGLALGEVSDTIWSPKISAVRYQGVTVHQVDVAVSPWSLLTLSLGADVKFGSRLSDGPQGQGQVLLSSDALSVENLSVQMPASEIVPLLPLPIPLDAFGQAELILDELILVGDQCQHGQGQLTWQRAAVNALEQSIELGSFTAELSCQQGKLAVKVLPNNRLGLQYTALVGLNGQLSGQGYLTPGNNFPAQLREVLPFLGNPDAQGRYALKF</sequence>
<name>A0A3E0TV38_9GAMM</name>
<comment type="caution">
    <text evidence="11">The sequence shown here is derived from an EMBL/GenBank/DDBJ whole genome shotgun (WGS) entry which is preliminary data.</text>
</comment>
<evidence type="ECO:0000256" key="7">
    <source>
        <dbReference type="ARBA" id="ARBA00022692"/>
    </source>
</evidence>
<keyword evidence="9" id="KW-0472">Membrane</keyword>
<evidence type="ECO:0000313" key="11">
    <source>
        <dbReference type="EMBL" id="REL28458.1"/>
    </source>
</evidence>
<keyword evidence="8" id="KW-0653">Protein transport</keyword>
<evidence type="ECO:0000313" key="12">
    <source>
        <dbReference type="Proteomes" id="UP000256478"/>
    </source>
</evidence>
<comment type="subcellular location">
    <subcellularLocation>
        <location evidence="1">Cell inner membrane</location>
    </subcellularLocation>
</comment>
<keyword evidence="5" id="KW-1003">Cell membrane</keyword>
<dbReference type="AlphaFoldDB" id="A0A3E0TV38"/>